<proteinExistence type="predicted"/>
<evidence type="ECO:0000313" key="2">
    <source>
        <dbReference type="Proteomes" id="UP000230154"/>
    </source>
</evidence>
<organism evidence="1 2">
    <name type="scientific">Candidatus Magasanikbacteria bacterium CG10_big_fil_rev_8_21_14_0_10_47_10</name>
    <dbReference type="NCBI Taxonomy" id="1974652"/>
    <lineage>
        <taxon>Bacteria</taxon>
        <taxon>Candidatus Magasanikiibacteriota</taxon>
    </lineage>
</organism>
<comment type="caution">
    <text evidence="1">The sequence shown here is derived from an EMBL/GenBank/DDBJ whole genome shotgun (WGS) entry which is preliminary data.</text>
</comment>
<name>A0A2H0TQE8_9BACT</name>
<accession>A0A2H0TQE8</accession>
<gene>
    <name evidence="1" type="ORF">COU35_02795</name>
</gene>
<dbReference type="AlphaFoldDB" id="A0A2H0TQE8"/>
<reference evidence="2" key="1">
    <citation type="submission" date="2017-09" db="EMBL/GenBank/DDBJ databases">
        <title>Depth-based differentiation of microbial function through sediment-hosted aquifers and enrichment of novel symbionts in the deep terrestrial subsurface.</title>
        <authorList>
            <person name="Probst A.J."/>
            <person name="Ladd B."/>
            <person name="Jarett J.K."/>
            <person name="Geller-Mcgrath D.E."/>
            <person name="Sieber C.M.K."/>
            <person name="Emerson J.B."/>
            <person name="Anantharaman K."/>
            <person name="Thomas B.C."/>
            <person name="Malmstrom R."/>
            <person name="Stieglmeier M."/>
            <person name="Klingl A."/>
            <person name="Woyke T."/>
            <person name="Ryan C.M."/>
            <person name="Banfield J.F."/>
        </authorList>
    </citation>
    <scope>NUCLEOTIDE SEQUENCE [LARGE SCALE GENOMIC DNA]</scope>
</reference>
<sequence>MPERIISGKEIFALRLIDQHSNKVLADNPGILDDIAGGELSTEEIAIKYEVARKYGVTPEIAKSIIKGIGQREFSAEERAKIFEPRVRESRQRGGYTTLAAGTGVHGLTESQRRDASHKAGSVAGPQSYKERFGLFGLDKETLRKRIASSMRGKETSWFNPNNVRDGKTEAEYALFLVSQPDYQLHKGDVVSPDYTKIMGAVNAIFGRNRSRAAVKGFFENEKMRNR</sequence>
<dbReference type="EMBL" id="PFCB01000022">
    <property type="protein sequence ID" value="PIR74354.1"/>
    <property type="molecule type" value="Genomic_DNA"/>
</dbReference>
<dbReference type="Proteomes" id="UP000230154">
    <property type="component" value="Unassembled WGS sequence"/>
</dbReference>
<protein>
    <submittedName>
        <fullName evidence="1">Uncharacterized protein</fullName>
    </submittedName>
</protein>
<evidence type="ECO:0000313" key="1">
    <source>
        <dbReference type="EMBL" id="PIR74354.1"/>
    </source>
</evidence>